<reference evidence="1 2" key="1">
    <citation type="submission" date="2022-01" db="EMBL/GenBank/DDBJ databases">
        <title>Novel bile acid biosynthetic pathways are enriched in the microbiome of centenarians.</title>
        <authorList>
            <person name="Sato Y."/>
            <person name="Atarashi K."/>
            <person name="Plichta R.D."/>
            <person name="Arai Y."/>
            <person name="Sasajima S."/>
            <person name="Kearney M.S."/>
            <person name="Suda W."/>
            <person name="Takeshita K."/>
            <person name="Sasaki T."/>
            <person name="Okamoto S."/>
            <person name="Skelly N.A."/>
            <person name="Okamura Y."/>
            <person name="Vlamakis H."/>
            <person name="Li Y."/>
            <person name="Tanoue T."/>
            <person name="Takei H."/>
            <person name="Nittono H."/>
            <person name="Narushima S."/>
            <person name="Irie J."/>
            <person name="Itoh H."/>
            <person name="Moriya K."/>
            <person name="Sugiura Y."/>
            <person name="Suematsu M."/>
            <person name="Moritoki N."/>
            <person name="Shibata S."/>
            <person name="Littman R.D."/>
            <person name="Fischbach A.M."/>
            <person name="Uwamino Y."/>
            <person name="Inoue T."/>
            <person name="Honda A."/>
            <person name="Hattori M."/>
            <person name="Murai T."/>
            <person name="Xavier J.R."/>
            <person name="Hirose N."/>
            <person name="Honda K."/>
        </authorList>
    </citation>
    <scope>NUCLEOTIDE SEQUENCE [LARGE SCALE GENOMIC DNA]</scope>
    <source>
        <strain evidence="1 2">CE91-St30</strain>
    </source>
</reference>
<evidence type="ECO:0000313" key="1">
    <source>
        <dbReference type="EMBL" id="BDE94778.1"/>
    </source>
</evidence>
<proteinExistence type="predicted"/>
<dbReference type="Proteomes" id="UP001320544">
    <property type="component" value="Chromosome"/>
</dbReference>
<name>A0ABN6MC49_9ACTN</name>
<dbReference type="EMBL" id="AP025564">
    <property type="protein sequence ID" value="BDE94778.1"/>
    <property type="molecule type" value="Genomic_DNA"/>
</dbReference>
<keyword evidence="2" id="KW-1185">Reference proteome</keyword>
<gene>
    <name evidence="1" type="ORF">CE91St30_01110</name>
</gene>
<accession>A0ABN6MC49</accession>
<evidence type="ECO:0000313" key="2">
    <source>
        <dbReference type="Proteomes" id="UP001320544"/>
    </source>
</evidence>
<protein>
    <submittedName>
        <fullName evidence="1">Uncharacterized protein</fullName>
    </submittedName>
</protein>
<organism evidence="1 2">
    <name type="scientific">Raoultibacter timonensis</name>
    <dbReference type="NCBI Taxonomy" id="1907662"/>
    <lineage>
        <taxon>Bacteria</taxon>
        <taxon>Bacillati</taxon>
        <taxon>Actinomycetota</taxon>
        <taxon>Coriobacteriia</taxon>
        <taxon>Eggerthellales</taxon>
        <taxon>Eggerthellaceae</taxon>
        <taxon>Raoultibacter</taxon>
    </lineage>
</organism>
<sequence length="70" mass="7706">MAAKLYAECAELTDDRATYRKAVVEQIACYVKANQLEQAQDLAAKLKDASPDLTAIESMKVDAVLRMVSQ</sequence>